<name>A0A4S2DNX9_9CLOT</name>
<comment type="caution">
    <text evidence="2">The sequence shown here is derived from an EMBL/GenBank/DDBJ whole genome shotgun (WGS) entry which is preliminary data.</text>
</comment>
<feature type="transmembrane region" description="Helical" evidence="1">
    <location>
        <begin position="81"/>
        <end position="102"/>
    </location>
</feature>
<proteinExistence type="predicted"/>
<keyword evidence="1" id="KW-0812">Transmembrane</keyword>
<evidence type="ECO:0000256" key="1">
    <source>
        <dbReference type="SAM" id="Phobius"/>
    </source>
</evidence>
<dbReference type="Pfam" id="PF20122">
    <property type="entry name" value="DUF6512"/>
    <property type="match status" value="1"/>
</dbReference>
<dbReference type="InterPro" id="IPR045407">
    <property type="entry name" value="DUF6512"/>
</dbReference>
<organism evidence="2 3">
    <name type="scientific">Clostridium sartagoforme</name>
    <dbReference type="NCBI Taxonomy" id="84031"/>
    <lineage>
        <taxon>Bacteria</taxon>
        <taxon>Bacillati</taxon>
        <taxon>Bacillota</taxon>
        <taxon>Clostridia</taxon>
        <taxon>Eubacteriales</taxon>
        <taxon>Clostridiaceae</taxon>
        <taxon>Clostridium</taxon>
    </lineage>
</organism>
<evidence type="ECO:0000313" key="3">
    <source>
        <dbReference type="Proteomes" id="UP000306888"/>
    </source>
</evidence>
<feature type="transmembrane region" description="Helical" evidence="1">
    <location>
        <begin position="12"/>
        <end position="31"/>
    </location>
</feature>
<keyword evidence="1" id="KW-0472">Membrane</keyword>
<gene>
    <name evidence="2" type="ORF">E5347_04420</name>
</gene>
<keyword evidence="3" id="KW-1185">Reference proteome</keyword>
<dbReference type="AlphaFoldDB" id="A0A4S2DNX9"/>
<dbReference type="OrthoDB" id="48209at2"/>
<dbReference type="EMBL" id="SRYR01000001">
    <property type="protein sequence ID" value="TGY44069.1"/>
    <property type="molecule type" value="Genomic_DNA"/>
</dbReference>
<keyword evidence="1" id="KW-1133">Transmembrane helix</keyword>
<dbReference type="RefSeq" id="WP_136005027.1">
    <property type="nucleotide sequence ID" value="NZ_SRYR01000001.1"/>
</dbReference>
<feature type="transmembrane region" description="Helical" evidence="1">
    <location>
        <begin position="142"/>
        <end position="162"/>
    </location>
</feature>
<dbReference type="Proteomes" id="UP000306888">
    <property type="component" value="Unassembled WGS sequence"/>
</dbReference>
<reference evidence="2 3" key="1">
    <citation type="submission" date="2019-04" db="EMBL/GenBank/DDBJ databases">
        <title>Microbes associate with the intestines of laboratory mice.</title>
        <authorList>
            <person name="Navarre W."/>
            <person name="Wong E."/>
            <person name="Huang K."/>
            <person name="Tropini C."/>
            <person name="Ng K."/>
            <person name="Yu B."/>
        </authorList>
    </citation>
    <scope>NUCLEOTIDE SEQUENCE [LARGE SCALE GENOMIC DNA]</scope>
    <source>
        <strain evidence="2 3">NM50_B9-20</strain>
    </source>
</reference>
<feature type="transmembrane region" description="Helical" evidence="1">
    <location>
        <begin position="108"/>
        <end position="130"/>
    </location>
</feature>
<accession>A0A4S2DNX9</accession>
<protein>
    <submittedName>
        <fullName evidence="2">Uncharacterized protein</fullName>
    </submittedName>
</protein>
<sequence length="185" mass="21688">MNCKKLLKYEIAGIFIIFFLGLLWHQLYDILGQNFIVGLIAPVNESMWEHWKIGFFPIIIYSIIEYFFVKDETRNFLFSKFISIIIFEIVCFSLTALWHYFFKEAPETLNLIVDIGSYFIGIVFGQISGYYTACKTNYKKTLFYVAILGILIHIIVFIIFTINPPKYDYFKDSTTGKYGIFNTTS</sequence>
<feature type="transmembrane region" description="Helical" evidence="1">
    <location>
        <begin position="51"/>
        <end position="69"/>
    </location>
</feature>
<evidence type="ECO:0000313" key="2">
    <source>
        <dbReference type="EMBL" id="TGY44069.1"/>
    </source>
</evidence>